<feature type="compositionally biased region" description="Basic and acidic residues" evidence="2">
    <location>
        <begin position="419"/>
        <end position="428"/>
    </location>
</feature>
<feature type="compositionally biased region" description="Polar residues" evidence="2">
    <location>
        <begin position="583"/>
        <end position="601"/>
    </location>
</feature>
<reference evidence="4" key="1">
    <citation type="journal article" date="2023" name="Commun. Biol.">
        <title>Genome analysis of Parmales, the sister group of diatoms, reveals the evolutionary specialization of diatoms from phago-mixotrophs to photoautotrophs.</title>
        <authorList>
            <person name="Ban H."/>
            <person name="Sato S."/>
            <person name="Yoshikawa S."/>
            <person name="Yamada K."/>
            <person name="Nakamura Y."/>
            <person name="Ichinomiya M."/>
            <person name="Sato N."/>
            <person name="Blanc-Mathieu R."/>
            <person name="Endo H."/>
            <person name="Kuwata A."/>
            <person name="Ogata H."/>
        </authorList>
    </citation>
    <scope>NUCLEOTIDE SEQUENCE [LARGE SCALE GENOMIC DNA]</scope>
</reference>
<sequence length="641" mass="69713">METAVPSPSQCYPPAPFLVRPERFNSSFPYSTSFELDDPPSGYDNVKISDVRSQEEGGISTVSDIPNGYVWFQVSGKIQKPSLTGNKDDSEDSATSAAAQGQSSLTASVFLPSTSSLYTSCFSSNYVESVTDKCGNRKSLRTMCKMLGHRAGGGEGVRVWTTDEIKVGGASDDAASTVRDGDANSSDDRPEFMWLVIELKSEFDSCLYPFKLSPAPTSPDAGETTQLARARSEISRLRGVVRSLEGREVSPACSPAKPPLRQGGLGSPRRSDYNALLSKHKSLKAAYTDLLNVHEKETRKYQRSLRGLAYSQANGSRGGGVGKHSRAQNAMEINKLKGRVEGMEREKVKEDRKREREKENWLKVKGKLEREVKALRGRVRELKGGGGGFEARKMGSMSPGGMSTGSLSSLGSTGSLRSARSERSERSDVTGGSWRTKESGGRGRSKKSEGHPASSRRPASSSRSRPASSSRPRPASSSRPRPASSSRPRPASSSRPRPASSPRTRPSSSGRTAASGGKRFDPTQYVRDKEEKLKRTRSNSPSGRSVSSQGSSSIGFHRPPSVKRVNRRGEKSPRRGSKENRHSSTVKQKSPRKASQYNIDTGTVPVQDEGVMRDINEIDRRLNALQGFLKEAKSPKKGRGR</sequence>
<organism evidence="3 4">
    <name type="scientific">Triparma columacea</name>
    <dbReference type="NCBI Taxonomy" id="722753"/>
    <lineage>
        <taxon>Eukaryota</taxon>
        <taxon>Sar</taxon>
        <taxon>Stramenopiles</taxon>
        <taxon>Ochrophyta</taxon>
        <taxon>Bolidophyceae</taxon>
        <taxon>Parmales</taxon>
        <taxon>Triparmaceae</taxon>
        <taxon>Triparma</taxon>
    </lineage>
</organism>
<feature type="compositionally biased region" description="Basic and acidic residues" evidence="2">
    <location>
        <begin position="435"/>
        <end position="450"/>
    </location>
</feature>
<feature type="compositionally biased region" description="Basic and acidic residues" evidence="2">
    <location>
        <begin position="567"/>
        <end position="582"/>
    </location>
</feature>
<accession>A0A9W7L4M6</accession>
<keyword evidence="4" id="KW-1185">Reference proteome</keyword>
<dbReference type="EMBL" id="BRYA01000013">
    <property type="protein sequence ID" value="GMI31955.1"/>
    <property type="molecule type" value="Genomic_DNA"/>
</dbReference>
<feature type="region of interest" description="Disordered" evidence="2">
    <location>
        <begin position="248"/>
        <end position="268"/>
    </location>
</feature>
<dbReference type="Proteomes" id="UP001165065">
    <property type="component" value="Unassembled WGS sequence"/>
</dbReference>
<evidence type="ECO:0000256" key="2">
    <source>
        <dbReference type="SAM" id="MobiDB-lite"/>
    </source>
</evidence>
<proteinExistence type="predicted"/>
<feature type="region of interest" description="Disordered" evidence="2">
    <location>
        <begin position="377"/>
        <end position="605"/>
    </location>
</feature>
<gene>
    <name evidence="3" type="ORF">TrCOL_g12637</name>
</gene>
<dbReference type="OrthoDB" id="10531661at2759"/>
<evidence type="ECO:0000313" key="4">
    <source>
        <dbReference type="Proteomes" id="UP001165065"/>
    </source>
</evidence>
<evidence type="ECO:0000313" key="3">
    <source>
        <dbReference type="EMBL" id="GMI31955.1"/>
    </source>
</evidence>
<protein>
    <submittedName>
        <fullName evidence="3">Uncharacterized protein</fullName>
    </submittedName>
</protein>
<evidence type="ECO:0000256" key="1">
    <source>
        <dbReference type="SAM" id="Coils"/>
    </source>
</evidence>
<feature type="coiled-coil region" evidence="1">
    <location>
        <begin position="333"/>
        <end position="360"/>
    </location>
</feature>
<feature type="compositionally biased region" description="Low complexity" evidence="2">
    <location>
        <begin position="538"/>
        <end position="555"/>
    </location>
</feature>
<comment type="caution">
    <text evidence="3">The sequence shown here is derived from an EMBL/GenBank/DDBJ whole genome shotgun (WGS) entry which is preliminary data.</text>
</comment>
<name>A0A9W7L4M6_9STRA</name>
<dbReference type="AlphaFoldDB" id="A0A9W7L4M6"/>
<feature type="compositionally biased region" description="Basic and acidic residues" evidence="2">
    <location>
        <begin position="518"/>
        <end position="533"/>
    </location>
</feature>
<keyword evidence="1" id="KW-0175">Coiled coil</keyword>
<feature type="compositionally biased region" description="Low complexity" evidence="2">
    <location>
        <begin position="394"/>
        <end position="418"/>
    </location>
</feature>
<feature type="compositionally biased region" description="Low complexity" evidence="2">
    <location>
        <begin position="452"/>
        <end position="516"/>
    </location>
</feature>